<evidence type="ECO:0000313" key="2">
    <source>
        <dbReference type="EMBL" id="EDQ88870.1"/>
    </source>
</evidence>
<protein>
    <submittedName>
        <fullName evidence="2">Uncharacterized protein</fullName>
    </submittedName>
</protein>
<name>A9V148_MONBE</name>
<organism evidence="2 3">
    <name type="scientific">Monosiga brevicollis</name>
    <name type="common">Choanoflagellate</name>
    <dbReference type="NCBI Taxonomy" id="81824"/>
    <lineage>
        <taxon>Eukaryota</taxon>
        <taxon>Choanoflagellata</taxon>
        <taxon>Craspedida</taxon>
        <taxon>Salpingoecidae</taxon>
        <taxon>Monosiga</taxon>
    </lineage>
</organism>
<dbReference type="Proteomes" id="UP000001357">
    <property type="component" value="Unassembled WGS sequence"/>
</dbReference>
<accession>A9V148</accession>
<dbReference type="AlphaFoldDB" id="A9V148"/>
<evidence type="ECO:0000313" key="3">
    <source>
        <dbReference type="Proteomes" id="UP000001357"/>
    </source>
</evidence>
<dbReference type="EMBL" id="CH991553">
    <property type="protein sequence ID" value="EDQ88870.1"/>
    <property type="molecule type" value="Genomic_DNA"/>
</dbReference>
<reference evidence="2 3" key="1">
    <citation type="journal article" date="2008" name="Nature">
        <title>The genome of the choanoflagellate Monosiga brevicollis and the origin of metazoans.</title>
        <authorList>
            <consortium name="JGI Sequencing"/>
            <person name="King N."/>
            <person name="Westbrook M.J."/>
            <person name="Young S.L."/>
            <person name="Kuo A."/>
            <person name="Abedin M."/>
            <person name="Chapman J."/>
            <person name="Fairclough S."/>
            <person name="Hellsten U."/>
            <person name="Isogai Y."/>
            <person name="Letunic I."/>
            <person name="Marr M."/>
            <person name="Pincus D."/>
            <person name="Putnam N."/>
            <person name="Rokas A."/>
            <person name="Wright K.J."/>
            <person name="Zuzow R."/>
            <person name="Dirks W."/>
            <person name="Good M."/>
            <person name="Goodstein D."/>
            <person name="Lemons D."/>
            <person name="Li W."/>
            <person name="Lyons J.B."/>
            <person name="Morris A."/>
            <person name="Nichols S."/>
            <person name="Richter D.J."/>
            <person name="Salamov A."/>
            <person name="Bork P."/>
            <person name="Lim W.A."/>
            <person name="Manning G."/>
            <person name="Miller W.T."/>
            <person name="McGinnis W."/>
            <person name="Shapiro H."/>
            <person name="Tjian R."/>
            <person name="Grigoriev I.V."/>
            <person name="Rokhsar D."/>
        </authorList>
    </citation>
    <scope>NUCLEOTIDE SEQUENCE [LARGE SCALE GENOMIC DNA]</scope>
    <source>
        <strain evidence="3">MX1 / ATCC 50154</strain>
    </source>
</reference>
<dbReference type="KEGG" id="mbr:MONBRDRAFT_26018"/>
<evidence type="ECO:0000256" key="1">
    <source>
        <dbReference type="SAM" id="MobiDB-lite"/>
    </source>
</evidence>
<keyword evidence="3" id="KW-1185">Reference proteome</keyword>
<sequence length="272" mass="30352">MFRRHSRADMAGVSLENLLASKPRFPMAARLIESWNGLTESDVIAKDTVFIILFTCVDEYFVCKDSQNHRFVIGAECPEPFAETGIDTATPVTQWSQHYQSEALRSPGATAAALKQISLPALVVLRDDPFRGRTPHLHDFILVERLMRQHVAICQTMTTAGQRRVVAVPLNSAMQFKALNLPIQSSLPWHTEAEMRAYGQVYHRLGVPVHRATQSTFEEQVCVHDRFKQTTLHNMGITSQMFGRTSNALSGKRSGAASVSPNPSFHQSAYGQ</sequence>
<proteinExistence type="predicted"/>
<dbReference type="InParanoid" id="A9V148"/>
<feature type="compositionally biased region" description="Polar residues" evidence="1">
    <location>
        <begin position="257"/>
        <end position="272"/>
    </location>
</feature>
<dbReference type="RefSeq" id="XP_001746483.1">
    <property type="nucleotide sequence ID" value="XM_001746431.1"/>
</dbReference>
<gene>
    <name evidence="2" type="ORF">MONBRDRAFT_26018</name>
</gene>
<feature type="region of interest" description="Disordered" evidence="1">
    <location>
        <begin position="246"/>
        <end position="272"/>
    </location>
</feature>
<dbReference type="GeneID" id="5891676"/>